<evidence type="ECO:0000256" key="5">
    <source>
        <dbReference type="ARBA" id="ARBA00022840"/>
    </source>
</evidence>
<evidence type="ECO:0000256" key="8">
    <source>
        <dbReference type="ARBA" id="ARBA00033033"/>
    </source>
</evidence>
<dbReference type="STRING" id="1448308.A0A2T2P3V2"/>
<dbReference type="Gene3D" id="1.10.730.10">
    <property type="entry name" value="Isoleucyl-tRNA Synthetase, Domain 1"/>
    <property type="match status" value="1"/>
</dbReference>
<dbReference type="GO" id="GO:0032543">
    <property type="term" value="P:mitochondrial translation"/>
    <property type="evidence" value="ECO:0007669"/>
    <property type="project" value="TreeGrafter"/>
</dbReference>
<keyword evidence="11" id="KW-0175">Coiled coil</keyword>
<feature type="domain" description="DALR anticodon binding" evidence="12">
    <location>
        <begin position="533"/>
        <end position="655"/>
    </location>
</feature>
<dbReference type="EMBL" id="KZ678130">
    <property type="protein sequence ID" value="PSN72364.1"/>
    <property type="molecule type" value="Genomic_DNA"/>
</dbReference>
<dbReference type="InterPro" id="IPR001412">
    <property type="entry name" value="aa-tRNA-synth_I_CS"/>
</dbReference>
<dbReference type="CDD" id="cd00671">
    <property type="entry name" value="ArgRS_core"/>
    <property type="match status" value="1"/>
</dbReference>
<evidence type="ECO:0000256" key="11">
    <source>
        <dbReference type="SAM" id="Coils"/>
    </source>
</evidence>
<keyword evidence="5 10" id="KW-0067">ATP-binding</keyword>
<protein>
    <recommendedName>
        <fullName evidence="2">arginine--tRNA ligase</fullName>
        <ecNumber evidence="2">6.1.1.19</ecNumber>
    </recommendedName>
    <alternativeName>
        <fullName evidence="8">Arginyl-tRNA synthetase</fullName>
    </alternativeName>
</protein>
<dbReference type="Pfam" id="PF03485">
    <property type="entry name" value="Arg_tRNA_synt_N"/>
    <property type="match status" value="1"/>
</dbReference>
<feature type="domain" description="Arginyl tRNA synthetase N-terminal" evidence="13">
    <location>
        <begin position="40"/>
        <end position="121"/>
    </location>
</feature>
<sequence length="655" mass="73326">MDAVKSAPVTVDDIAATLKNVGLDAVPQQPNTYPALNPFDIYRSHITDLLAQTTGIDKAIIYPTLAWTAKPENGDLQLAVPALRQKGRDMKEFAKEIGEKFPESPLVKKPLVTGTFVGFFFKPGPLINVVLPMIHKAGATFGFNPNFGLKDPSDPSKGRKTVVFDFSSPNIAKPFHAGHLRSTIIGGFLGNLYDGAGWDVVRLNYLGDWGKQYGVLAIGFDLYGSEDELVKNPIGHLYDIYVRISKTAAEEADQVKAAKEQIASLKEQSGDTSELEAQVAKIENEGVDQQARNYFKRMCDGEPKALAIWKRFRDLSIEKYKETYARLNIRYDVYSGESQIKEESMDRAAREMEEKNVSENSDGAVVVDLTKYSKKLGKAIVKKKDGTSLYLTRDIGAAFERYETYKFDRMIYVVASQQDLHFAQLFKILEAMGYKDIASKCQHINFGMVLGMSTRKGTAKFLDDILRDVRDKMHEVMKSNEDKYKQVEEPEKVADILGISAVMVQDMKGKRINNYTFDMDRMTSFEGDTGPYLQYAHARLSSINRRAIAAVPELASVDLSSADWSLLTETHAVELVRQLASWPDVFINTIKTQEPTTVLTYLFKMAHALSSSYDHLQVVGSERNVMIARLSLYSAARQVLNNGMRVLGLSPVERM</sequence>
<comment type="catalytic activity">
    <reaction evidence="9">
        <text>tRNA(Arg) + L-arginine + ATP = L-arginyl-tRNA(Arg) + AMP + diphosphate</text>
        <dbReference type="Rhea" id="RHEA:20301"/>
        <dbReference type="Rhea" id="RHEA-COMP:9658"/>
        <dbReference type="Rhea" id="RHEA-COMP:9673"/>
        <dbReference type="ChEBI" id="CHEBI:30616"/>
        <dbReference type="ChEBI" id="CHEBI:32682"/>
        <dbReference type="ChEBI" id="CHEBI:33019"/>
        <dbReference type="ChEBI" id="CHEBI:78442"/>
        <dbReference type="ChEBI" id="CHEBI:78513"/>
        <dbReference type="ChEBI" id="CHEBI:456215"/>
        <dbReference type="EC" id="6.1.1.19"/>
    </reaction>
</comment>
<dbReference type="PROSITE" id="PS00178">
    <property type="entry name" value="AA_TRNA_LIGASE_I"/>
    <property type="match status" value="1"/>
</dbReference>
<evidence type="ECO:0000313" key="15">
    <source>
        <dbReference type="Proteomes" id="UP000240883"/>
    </source>
</evidence>
<dbReference type="AlphaFoldDB" id="A0A2T2P3V2"/>
<proteinExistence type="inferred from homology"/>
<dbReference type="CDD" id="cd07956">
    <property type="entry name" value="Anticodon_Ia_Arg"/>
    <property type="match status" value="1"/>
</dbReference>
<evidence type="ECO:0000256" key="10">
    <source>
        <dbReference type="RuleBase" id="RU363038"/>
    </source>
</evidence>
<dbReference type="GO" id="GO:0005524">
    <property type="term" value="F:ATP binding"/>
    <property type="evidence" value="ECO:0007669"/>
    <property type="project" value="UniProtKB-KW"/>
</dbReference>
<keyword evidence="6 10" id="KW-0648">Protein biosynthesis</keyword>
<keyword evidence="3 10" id="KW-0436">Ligase</keyword>
<dbReference type="SMART" id="SM01016">
    <property type="entry name" value="Arg_tRNA_synt_N"/>
    <property type="match status" value="1"/>
</dbReference>
<dbReference type="SUPFAM" id="SSF52374">
    <property type="entry name" value="Nucleotidylyl transferase"/>
    <property type="match status" value="1"/>
</dbReference>
<dbReference type="FunFam" id="1.10.730.10:FF:000006">
    <property type="entry name" value="Arginyl-tRNA synthetase 2, mitochondrial"/>
    <property type="match status" value="1"/>
</dbReference>
<dbReference type="InterPro" id="IPR009080">
    <property type="entry name" value="tRNAsynth_Ia_anticodon-bd"/>
</dbReference>
<dbReference type="Proteomes" id="UP000240883">
    <property type="component" value="Unassembled WGS sequence"/>
</dbReference>
<dbReference type="InterPro" id="IPR001278">
    <property type="entry name" value="Arg-tRNA-ligase"/>
</dbReference>
<evidence type="ECO:0000256" key="7">
    <source>
        <dbReference type="ARBA" id="ARBA00023146"/>
    </source>
</evidence>
<dbReference type="PANTHER" id="PTHR11956:SF11">
    <property type="entry name" value="ARGININE--TRNA LIGASE, MITOCHONDRIAL-RELATED"/>
    <property type="match status" value="1"/>
</dbReference>
<accession>A0A2T2P3V2</accession>
<dbReference type="GO" id="GO:0005739">
    <property type="term" value="C:mitochondrion"/>
    <property type="evidence" value="ECO:0007669"/>
    <property type="project" value="TreeGrafter"/>
</dbReference>
<dbReference type="InterPro" id="IPR008909">
    <property type="entry name" value="DALR_anticod-bd"/>
</dbReference>
<keyword evidence="4 10" id="KW-0547">Nucleotide-binding</keyword>
<gene>
    <name evidence="14" type="ORF">BS50DRAFT_569870</name>
</gene>
<dbReference type="NCBIfam" id="TIGR00456">
    <property type="entry name" value="argS"/>
    <property type="match status" value="1"/>
</dbReference>
<dbReference type="Gene3D" id="3.30.1360.70">
    <property type="entry name" value="Arginyl tRNA synthetase N-terminal domain"/>
    <property type="match status" value="1"/>
</dbReference>
<evidence type="ECO:0000256" key="9">
    <source>
        <dbReference type="ARBA" id="ARBA00049339"/>
    </source>
</evidence>
<dbReference type="InterPro" id="IPR035684">
    <property type="entry name" value="ArgRS_core"/>
</dbReference>
<comment type="similarity">
    <text evidence="1 10">Belongs to the class-I aminoacyl-tRNA synthetase family.</text>
</comment>
<feature type="coiled-coil region" evidence="11">
    <location>
        <begin position="248"/>
        <end position="285"/>
    </location>
</feature>
<dbReference type="EC" id="6.1.1.19" evidence="2"/>
<dbReference type="InterPro" id="IPR005148">
    <property type="entry name" value="Arg-tRNA-synth_N"/>
</dbReference>
<dbReference type="Pfam" id="PF00750">
    <property type="entry name" value="tRNA-synt_1d"/>
    <property type="match status" value="1"/>
</dbReference>
<evidence type="ECO:0000313" key="14">
    <source>
        <dbReference type="EMBL" id="PSN72364.1"/>
    </source>
</evidence>
<dbReference type="PRINTS" id="PR01038">
    <property type="entry name" value="TRNASYNTHARG"/>
</dbReference>
<evidence type="ECO:0000256" key="2">
    <source>
        <dbReference type="ARBA" id="ARBA00012837"/>
    </source>
</evidence>
<dbReference type="Gene3D" id="3.40.50.620">
    <property type="entry name" value="HUPs"/>
    <property type="match status" value="1"/>
</dbReference>
<organism evidence="14 15">
    <name type="scientific">Corynespora cassiicola Philippines</name>
    <dbReference type="NCBI Taxonomy" id="1448308"/>
    <lineage>
        <taxon>Eukaryota</taxon>
        <taxon>Fungi</taxon>
        <taxon>Dikarya</taxon>
        <taxon>Ascomycota</taxon>
        <taxon>Pezizomycotina</taxon>
        <taxon>Dothideomycetes</taxon>
        <taxon>Pleosporomycetidae</taxon>
        <taxon>Pleosporales</taxon>
        <taxon>Corynesporascaceae</taxon>
        <taxon>Corynespora</taxon>
    </lineage>
</organism>
<reference evidence="14 15" key="1">
    <citation type="journal article" date="2018" name="Front. Microbiol.">
        <title>Genome-Wide Analysis of Corynespora cassiicola Leaf Fall Disease Putative Effectors.</title>
        <authorList>
            <person name="Lopez D."/>
            <person name="Ribeiro S."/>
            <person name="Label P."/>
            <person name="Fumanal B."/>
            <person name="Venisse J.S."/>
            <person name="Kohler A."/>
            <person name="de Oliveira R.R."/>
            <person name="Labutti K."/>
            <person name="Lipzen A."/>
            <person name="Lail K."/>
            <person name="Bauer D."/>
            <person name="Ohm R.A."/>
            <person name="Barry K.W."/>
            <person name="Spatafora J."/>
            <person name="Grigoriev I.V."/>
            <person name="Martin F.M."/>
            <person name="Pujade-Renaud V."/>
        </authorList>
    </citation>
    <scope>NUCLEOTIDE SEQUENCE [LARGE SCALE GENOMIC DNA]</scope>
    <source>
        <strain evidence="14 15">Philippines</strain>
    </source>
</reference>
<dbReference type="SUPFAM" id="SSF47323">
    <property type="entry name" value="Anticodon-binding domain of a subclass of class I aminoacyl-tRNA synthetases"/>
    <property type="match status" value="1"/>
</dbReference>
<evidence type="ECO:0000259" key="13">
    <source>
        <dbReference type="SMART" id="SM01016"/>
    </source>
</evidence>
<dbReference type="InterPro" id="IPR036695">
    <property type="entry name" value="Arg-tRNA-synth_N_sf"/>
</dbReference>
<keyword evidence="7 10" id="KW-0030">Aminoacyl-tRNA synthetase</keyword>
<dbReference type="OrthoDB" id="68056at2759"/>
<name>A0A2T2P3V2_CORCC</name>
<dbReference type="SUPFAM" id="SSF55190">
    <property type="entry name" value="Arginyl-tRNA synthetase (ArgRS), N-terminal 'additional' domain"/>
    <property type="match status" value="1"/>
</dbReference>
<evidence type="ECO:0000256" key="1">
    <source>
        <dbReference type="ARBA" id="ARBA00005594"/>
    </source>
</evidence>
<keyword evidence="15" id="KW-1185">Reference proteome</keyword>
<dbReference type="SMART" id="SM00836">
    <property type="entry name" value="DALR_1"/>
    <property type="match status" value="1"/>
</dbReference>
<dbReference type="InterPro" id="IPR014729">
    <property type="entry name" value="Rossmann-like_a/b/a_fold"/>
</dbReference>
<dbReference type="PANTHER" id="PTHR11956">
    <property type="entry name" value="ARGINYL-TRNA SYNTHETASE"/>
    <property type="match status" value="1"/>
</dbReference>
<evidence type="ECO:0000256" key="3">
    <source>
        <dbReference type="ARBA" id="ARBA00022598"/>
    </source>
</evidence>
<evidence type="ECO:0000259" key="12">
    <source>
        <dbReference type="SMART" id="SM00836"/>
    </source>
</evidence>
<dbReference type="GO" id="GO:0006420">
    <property type="term" value="P:arginyl-tRNA aminoacylation"/>
    <property type="evidence" value="ECO:0007669"/>
    <property type="project" value="InterPro"/>
</dbReference>
<dbReference type="Pfam" id="PF05746">
    <property type="entry name" value="DALR_1"/>
    <property type="match status" value="1"/>
</dbReference>
<evidence type="ECO:0000256" key="4">
    <source>
        <dbReference type="ARBA" id="ARBA00022741"/>
    </source>
</evidence>
<evidence type="ECO:0000256" key="6">
    <source>
        <dbReference type="ARBA" id="ARBA00022917"/>
    </source>
</evidence>
<dbReference type="GO" id="GO:0004814">
    <property type="term" value="F:arginine-tRNA ligase activity"/>
    <property type="evidence" value="ECO:0007669"/>
    <property type="project" value="UniProtKB-EC"/>
</dbReference>